<feature type="domain" description="Organic solvent tolerance-like N-terminal" evidence="2">
    <location>
        <begin position="161"/>
        <end position="261"/>
    </location>
</feature>
<accession>A0A6P1MAX2</accession>
<name>A0A6P1MAX2_9BACT</name>
<dbReference type="AlphaFoldDB" id="A0A6P1MAX2"/>
<proteinExistence type="predicted"/>
<feature type="chain" id="PRO_5026975361" description="Organic solvent tolerance-like N-terminal domain-containing protein" evidence="1">
    <location>
        <begin position="27"/>
        <end position="290"/>
    </location>
</feature>
<dbReference type="Gene3D" id="2.60.450.10">
    <property type="entry name" value="Lipopolysaccharide (LPS) transport protein A like domain"/>
    <property type="match status" value="1"/>
</dbReference>
<gene>
    <name evidence="3" type="ORF">GT409_12640</name>
</gene>
<protein>
    <recommendedName>
        <fullName evidence="2">Organic solvent tolerance-like N-terminal domain-containing protein</fullName>
    </recommendedName>
</protein>
<evidence type="ECO:0000256" key="1">
    <source>
        <dbReference type="SAM" id="SignalP"/>
    </source>
</evidence>
<feature type="signal peptide" evidence="1">
    <location>
        <begin position="1"/>
        <end position="26"/>
    </location>
</feature>
<dbReference type="Pfam" id="PF03968">
    <property type="entry name" value="LptD_N"/>
    <property type="match status" value="1"/>
</dbReference>
<evidence type="ECO:0000259" key="2">
    <source>
        <dbReference type="Pfam" id="PF03968"/>
    </source>
</evidence>
<evidence type="ECO:0000313" key="3">
    <source>
        <dbReference type="EMBL" id="QHI70253.1"/>
    </source>
</evidence>
<keyword evidence="1" id="KW-0732">Signal</keyword>
<dbReference type="RefSeq" id="WP_160629431.1">
    <property type="nucleotide sequence ID" value="NZ_CP047593.1"/>
</dbReference>
<dbReference type="EMBL" id="CP047593">
    <property type="protein sequence ID" value="QHI70253.1"/>
    <property type="molecule type" value="Genomic_DNA"/>
</dbReference>
<dbReference type="Proteomes" id="UP000464954">
    <property type="component" value="Chromosome"/>
</dbReference>
<sequence length="290" mass="32686">MMNSFAFSNVWKVAVPAVLLSLNAAAQIEGMEISGFRVPEYDEQGQMTSQLFGDHAIMGADNKVKIEGVRLEFYNDGEVLLHAESPYCFYDRQAGMAHSDAPVHAEMDGVVLDGKGFELKAGERTVHVLDDCRVEISDVMQQADIHPSDDDAALSNSVTVITSKELFLNYEGRSARFVDMVHVDDSQLEMDSQSLEIRFGENSEIDWIEALTDVRILHEGREAYADKAVYDVKTDEFVLEGNPRLSDGDNMLMGDRIRFWRASERMVCEPEAKLVIYPDQKINTELFEKK</sequence>
<reference evidence="3 4" key="1">
    <citation type="submission" date="2020-01" db="EMBL/GenBank/DDBJ databases">
        <title>Ponticoccus aerotolerans gen. nov., sp. nov., an anaerobic bacterium and proposal of Ponticoccusceae fam. nov., Ponticoccusles ord. nov. and Ponticoccuse classis nov. in the phylum Kiritimatiellaeota.</title>
        <authorList>
            <person name="Zhou L.Y."/>
            <person name="Du Z.J."/>
        </authorList>
    </citation>
    <scope>NUCLEOTIDE SEQUENCE [LARGE SCALE GENOMIC DNA]</scope>
    <source>
        <strain evidence="3 4">S-5007</strain>
    </source>
</reference>
<organism evidence="3 4">
    <name type="scientific">Tichowtungia aerotolerans</name>
    <dbReference type="NCBI Taxonomy" id="2697043"/>
    <lineage>
        <taxon>Bacteria</taxon>
        <taxon>Pseudomonadati</taxon>
        <taxon>Kiritimatiellota</taxon>
        <taxon>Tichowtungiia</taxon>
        <taxon>Tichowtungiales</taxon>
        <taxon>Tichowtungiaceae</taxon>
        <taxon>Tichowtungia</taxon>
    </lineage>
</organism>
<dbReference type="KEGG" id="taer:GT409_12640"/>
<dbReference type="InterPro" id="IPR005653">
    <property type="entry name" value="OstA-like_N"/>
</dbReference>
<keyword evidence="4" id="KW-1185">Reference proteome</keyword>
<evidence type="ECO:0000313" key="4">
    <source>
        <dbReference type="Proteomes" id="UP000464954"/>
    </source>
</evidence>